<keyword evidence="5 6" id="KW-0472">Membrane</keyword>
<comment type="similarity">
    <text evidence="2">Belongs to the TMEM19 family.</text>
</comment>
<dbReference type="GO" id="GO:0016020">
    <property type="term" value="C:membrane"/>
    <property type="evidence" value="ECO:0007669"/>
    <property type="project" value="UniProtKB-SubCell"/>
</dbReference>
<protein>
    <submittedName>
        <fullName evidence="7">DUF92 domain-containing protein</fullName>
    </submittedName>
</protein>
<accession>A0AAW8U0N3</accession>
<comment type="caution">
    <text evidence="7">The sequence shown here is derived from an EMBL/GenBank/DDBJ whole genome shotgun (WGS) entry which is preliminary data.</text>
</comment>
<evidence type="ECO:0000256" key="4">
    <source>
        <dbReference type="ARBA" id="ARBA00022989"/>
    </source>
</evidence>
<evidence type="ECO:0000256" key="2">
    <source>
        <dbReference type="ARBA" id="ARBA00009012"/>
    </source>
</evidence>
<sequence length="261" mass="27957">MIFFYLALFGLIGTSILAFFSNIAGWLTKSGALTMVILGTAIFTLSPEMTFYLALFFASSYGIQALKKQLHTEIASDKNGPRDAWQVLANCGPLLLFLLIELRTKDSRFALCQITAIAAATADTWSSEIGVLSKHPPRLLFSLKPATAGLSGAVSLLGTLAGVAGSGLIALFWGLSHWLFAPETPFSYRLVLLLGFAGTLIDSLLGAFLQVKYRTATGELTDKAHTGQQPNAYAKGLPHFTNDGVNFVTGVLAGLFAFLIQ</sequence>
<feature type="transmembrane region" description="Helical" evidence="6">
    <location>
        <begin position="6"/>
        <end position="28"/>
    </location>
</feature>
<gene>
    <name evidence="7" type="ORF">P7H43_04945</name>
</gene>
<dbReference type="Pfam" id="PF01940">
    <property type="entry name" value="DUF92"/>
    <property type="match status" value="1"/>
</dbReference>
<evidence type="ECO:0000313" key="8">
    <source>
        <dbReference type="Proteomes" id="UP001256711"/>
    </source>
</evidence>
<dbReference type="RefSeq" id="WP_311835169.1">
    <property type="nucleotide sequence ID" value="NZ_JARQBJ010000002.1"/>
</dbReference>
<evidence type="ECO:0000256" key="6">
    <source>
        <dbReference type="SAM" id="Phobius"/>
    </source>
</evidence>
<proteinExistence type="inferred from homology"/>
<reference evidence="7" key="1">
    <citation type="submission" date="2023-03" db="EMBL/GenBank/DDBJ databases">
        <authorList>
            <person name="Shen W."/>
            <person name="Cai J."/>
        </authorList>
    </citation>
    <scope>NUCLEOTIDE SEQUENCE</scope>
    <source>
        <strain evidence="7">B226-2</strain>
    </source>
</reference>
<feature type="transmembrane region" description="Helical" evidence="6">
    <location>
        <begin position="148"/>
        <end position="174"/>
    </location>
</feature>
<dbReference type="InterPro" id="IPR002794">
    <property type="entry name" value="DUF92_TMEM19"/>
</dbReference>
<dbReference type="PANTHER" id="PTHR13353:SF5">
    <property type="entry name" value="TRANSMEMBRANE PROTEIN 19"/>
    <property type="match status" value="1"/>
</dbReference>
<evidence type="ECO:0000256" key="1">
    <source>
        <dbReference type="ARBA" id="ARBA00004141"/>
    </source>
</evidence>
<dbReference type="PANTHER" id="PTHR13353">
    <property type="entry name" value="TRANSMEMBRANE PROTEIN 19"/>
    <property type="match status" value="1"/>
</dbReference>
<keyword evidence="3 6" id="KW-0812">Transmembrane</keyword>
<dbReference type="Proteomes" id="UP001256711">
    <property type="component" value="Unassembled WGS sequence"/>
</dbReference>
<organism evidence="7 8">
    <name type="scientific">Enterococcus asini</name>
    <dbReference type="NCBI Taxonomy" id="57732"/>
    <lineage>
        <taxon>Bacteria</taxon>
        <taxon>Bacillati</taxon>
        <taxon>Bacillota</taxon>
        <taxon>Bacilli</taxon>
        <taxon>Lactobacillales</taxon>
        <taxon>Enterococcaceae</taxon>
        <taxon>Enterococcus</taxon>
    </lineage>
</organism>
<dbReference type="AlphaFoldDB" id="A0AAW8U0N3"/>
<evidence type="ECO:0000256" key="5">
    <source>
        <dbReference type="ARBA" id="ARBA00023136"/>
    </source>
</evidence>
<evidence type="ECO:0000313" key="7">
    <source>
        <dbReference type="EMBL" id="MDT2809822.1"/>
    </source>
</evidence>
<keyword evidence="4 6" id="KW-1133">Transmembrane helix</keyword>
<evidence type="ECO:0000256" key="3">
    <source>
        <dbReference type="ARBA" id="ARBA00022692"/>
    </source>
</evidence>
<dbReference type="EMBL" id="JARQBJ010000002">
    <property type="protein sequence ID" value="MDT2809822.1"/>
    <property type="molecule type" value="Genomic_DNA"/>
</dbReference>
<comment type="subcellular location">
    <subcellularLocation>
        <location evidence="1">Membrane</location>
        <topology evidence="1">Multi-pass membrane protein</topology>
    </subcellularLocation>
</comment>
<name>A0AAW8U0N3_9ENTE</name>
<feature type="transmembrane region" description="Helical" evidence="6">
    <location>
        <begin position="35"/>
        <end position="63"/>
    </location>
</feature>
<feature type="transmembrane region" description="Helical" evidence="6">
    <location>
        <begin position="186"/>
        <end position="209"/>
    </location>
</feature>